<evidence type="ECO:0000256" key="1">
    <source>
        <dbReference type="ARBA" id="ARBA00008791"/>
    </source>
</evidence>
<dbReference type="Pfam" id="PF00582">
    <property type="entry name" value="Usp"/>
    <property type="match status" value="2"/>
</dbReference>
<dbReference type="OrthoDB" id="3174546at2"/>
<dbReference type="Gene3D" id="3.40.50.620">
    <property type="entry name" value="HUPs"/>
    <property type="match status" value="2"/>
</dbReference>
<dbReference type="InterPro" id="IPR014729">
    <property type="entry name" value="Rossmann-like_a/b/a_fold"/>
</dbReference>
<comment type="similarity">
    <text evidence="1">Belongs to the universal stress protein A family.</text>
</comment>
<dbReference type="InterPro" id="IPR006016">
    <property type="entry name" value="UspA"/>
</dbReference>
<dbReference type="PANTHER" id="PTHR46553:SF3">
    <property type="entry name" value="ADENINE NUCLEOTIDE ALPHA HYDROLASES-LIKE SUPERFAMILY PROTEIN"/>
    <property type="match status" value="1"/>
</dbReference>
<name>A0A4Q7ZSD8_9ACTN</name>
<comment type="caution">
    <text evidence="3">The sequence shown here is derived from an EMBL/GenBank/DDBJ whole genome shotgun (WGS) entry which is preliminary data.</text>
</comment>
<gene>
    <name evidence="3" type="ORF">EV385_5462</name>
</gene>
<dbReference type="AlphaFoldDB" id="A0A4Q7ZSD8"/>
<organism evidence="3 4">
    <name type="scientific">Krasilnikovia cinnamomea</name>
    <dbReference type="NCBI Taxonomy" id="349313"/>
    <lineage>
        <taxon>Bacteria</taxon>
        <taxon>Bacillati</taxon>
        <taxon>Actinomycetota</taxon>
        <taxon>Actinomycetes</taxon>
        <taxon>Micromonosporales</taxon>
        <taxon>Micromonosporaceae</taxon>
        <taxon>Krasilnikovia</taxon>
    </lineage>
</organism>
<evidence type="ECO:0000259" key="2">
    <source>
        <dbReference type="Pfam" id="PF00582"/>
    </source>
</evidence>
<dbReference type="PRINTS" id="PR01438">
    <property type="entry name" value="UNVRSLSTRESS"/>
</dbReference>
<feature type="domain" description="UspA" evidence="2">
    <location>
        <begin position="8"/>
        <end position="144"/>
    </location>
</feature>
<reference evidence="3 4" key="1">
    <citation type="submission" date="2019-02" db="EMBL/GenBank/DDBJ databases">
        <title>Sequencing the genomes of 1000 actinobacteria strains.</title>
        <authorList>
            <person name="Klenk H.-P."/>
        </authorList>
    </citation>
    <scope>NUCLEOTIDE SEQUENCE [LARGE SCALE GENOMIC DNA]</scope>
    <source>
        <strain evidence="3 4">DSM 45162</strain>
    </source>
</reference>
<dbReference type="Proteomes" id="UP000292564">
    <property type="component" value="Unassembled WGS sequence"/>
</dbReference>
<protein>
    <submittedName>
        <fullName evidence="3">Nucleotide-binding universal stress UspA family protein</fullName>
    </submittedName>
</protein>
<dbReference type="PANTHER" id="PTHR46553">
    <property type="entry name" value="ADENINE NUCLEOTIDE ALPHA HYDROLASES-LIKE SUPERFAMILY PROTEIN"/>
    <property type="match status" value="1"/>
</dbReference>
<proteinExistence type="inferred from homology"/>
<feature type="domain" description="UspA" evidence="2">
    <location>
        <begin position="152"/>
        <end position="289"/>
    </location>
</feature>
<dbReference type="InterPro" id="IPR006015">
    <property type="entry name" value="Universal_stress_UspA"/>
</dbReference>
<dbReference type="EMBL" id="SHKY01000001">
    <property type="protein sequence ID" value="RZU53533.1"/>
    <property type="molecule type" value="Genomic_DNA"/>
</dbReference>
<evidence type="ECO:0000313" key="3">
    <source>
        <dbReference type="EMBL" id="RZU53533.1"/>
    </source>
</evidence>
<accession>A0A4Q7ZSD8</accession>
<dbReference type="SUPFAM" id="SSF52402">
    <property type="entry name" value="Adenine nucleotide alpha hydrolases-like"/>
    <property type="match status" value="2"/>
</dbReference>
<sequence>MNATSVTPIVVGVDGSENSLEAVRFAATEAAMRQRPLRIVHAFLWPLSAAVLQGALPPSTEDTRQYADTFLAEAVDHAHKAAPELSVSSAIVEGAAVPVLLHEAESAELLVLGDRGIGGISGLLLGSVAVQTVTHATCPVLVVRGQARPDGPVVVGIDGSAVSARALQEAARAAELRNCDLVAVHTWTSPVSTGPGDMLPLVYDPDAVNTEEQLLLAEAIAGVAEDHPDLQITQEVVRGPARRHLIDWSHRAQLLVVGARGRGGFTGLLLGSVSQHAMYHSACPTMVIRAPFPDNPGHSVG</sequence>
<dbReference type="RefSeq" id="WP_130512012.1">
    <property type="nucleotide sequence ID" value="NZ_SHKY01000001.1"/>
</dbReference>
<keyword evidence="4" id="KW-1185">Reference proteome</keyword>
<evidence type="ECO:0000313" key="4">
    <source>
        <dbReference type="Proteomes" id="UP000292564"/>
    </source>
</evidence>